<name>A0A1K2HYE2_9HYPH</name>
<keyword evidence="4" id="KW-1185">Reference proteome</keyword>
<dbReference type="STRING" id="665118.SAMN02983003_2315"/>
<sequence length="151" mass="17377">MSTAIIKPQWSPLTIALMVIGFIVWWPAGLAVLSYILWGEYMGGSAEKAQRFVDKQKAFFGKHANRAGSATTSHGAWTGSHSGNAAFDEYRAEQLRKLEEERRRLDEEIAAFHEYNASLNKQKEREEFERFMAERRGSRQGFDAKPEDRRY</sequence>
<evidence type="ECO:0000256" key="1">
    <source>
        <dbReference type="SAM" id="MobiDB-lite"/>
    </source>
</evidence>
<organism evidence="3 4">
    <name type="scientific">Devosia enhydra</name>
    <dbReference type="NCBI Taxonomy" id="665118"/>
    <lineage>
        <taxon>Bacteria</taxon>
        <taxon>Pseudomonadati</taxon>
        <taxon>Pseudomonadota</taxon>
        <taxon>Alphaproteobacteria</taxon>
        <taxon>Hyphomicrobiales</taxon>
        <taxon>Devosiaceae</taxon>
        <taxon>Devosia</taxon>
    </lineage>
</organism>
<evidence type="ECO:0000256" key="2">
    <source>
        <dbReference type="SAM" id="Phobius"/>
    </source>
</evidence>
<dbReference type="Proteomes" id="UP000183447">
    <property type="component" value="Unassembled WGS sequence"/>
</dbReference>
<dbReference type="Pfam" id="PF11014">
    <property type="entry name" value="DUF2852"/>
    <property type="match status" value="1"/>
</dbReference>
<feature type="transmembrane region" description="Helical" evidence="2">
    <location>
        <begin position="15"/>
        <end position="38"/>
    </location>
</feature>
<evidence type="ECO:0008006" key="5">
    <source>
        <dbReference type="Google" id="ProtNLM"/>
    </source>
</evidence>
<gene>
    <name evidence="3" type="ORF">SAMN02983003_2315</name>
</gene>
<dbReference type="AlphaFoldDB" id="A0A1K2HYE2"/>
<keyword evidence="2" id="KW-0812">Transmembrane</keyword>
<accession>A0A1K2HYE2</accession>
<evidence type="ECO:0000313" key="4">
    <source>
        <dbReference type="Proteomes" id="UP000183447"/>
    </source>
</evidence>
<protein>
    <recommendedName>
        <fullName evidence="5">DUF2852 domain-containing protein</fullName>
    </recommendedName>
</protein>
<feature type="region of interest" description="Disordered" evidence="1">
    <location>
        <begin position="130"/>
        <end position="151"/>
    </location>
</feature>
<dbReference type="RefSeq" id="WP_072342925.1">
    <property type="nucleotide sequence ID" value="NZ_FPKU01000002.1"/>
</dbReference>
<proteinExistence type="predicted"/>
<reference evidence="3 4" key="1">
    <citation type="submission" date="2016-11" db="EMBL/GenBank/DDBJ databases">
        <authorList>
            <person name="Jaros S."/>
            <person name="Januszkiewicz K."/>
            <person name="Wedrychowicz H."/>
        </authorList>
    </citation>
    <scope>NUCLEOTIDE SEQUENCE [LARGE SCALE GENOMIC DNA]</scope>
    <source>
        <strain evidence="3 4">ATCC 23634</strain>
    </source>
</reference>
<keyword evidence="2" id="KW-1133">Transmembrane helix</keyword>
<dbReference type="InterPro" id="IPR021273">
    <property type="entry name" value="DUF2852"/>
</dbReference>
<keyword evidence="2" id="KW-0472">Membrane</keyword>
<dbReference type="OrthoDB" id="9806878at2"/>
<dbReference type="EMBL" id="FPKU01000002">
    <property type="protein sequence ID" value="SFZ84976.1"/>
    <property type="molecule type" value="Genomic_DNA"/>
</dbReference>
<evidence type="ECO:0000313" key="3">
    <source>
        <dbReference type="EMBL" id="SFZ84976.1"/>
    </source>
</evidence>